<accession>A0A370TQ02</accession>
<feature type="region of interest" description="Disordered" evidence="2">
    <location>
        <begin position="1"/>
        <end position="22"/>
    </location>
</feature>
<feature type="coiled-coil region" evidence="1">
    <location>
        <begin position="101"/>
        <end position="128"/>
    </location>
</feature>
<dbReference type="AlphaFoldDB" id="A0A370TQ02"/>
<proteinExistence type="predicted"/>
<protein>
    <recommendedName>
        <fullName evidence="7">IEC3 subunit of the Ino80 complex, chromatin re-modelling-domain-containing protein</fullName>
    </recommendedName>
</protein>
<dbReference type="EMBL" id="NPIC01000003">
    <property type="protein sequence ID" value="RDL37601.1"/>
    <property type="molecule type" value="Genomic_DNA"/>
</dbReference>
<sequence length="420" mass="45941">MQANGEEMDTDGGATGHEVGDATHNTEDAKATYKSFKYVSCSHIHGGAVLDVQFLQPFKPHPSDIACQASLTMVSIRKKFRKQRVKFDEKMRQSNDWYTREQKAEEQIKRLAQENDQLLDLLLDVNNSAQIPAEKRIEMTVDVPALSAIPPLVSNKDLSKCAELDTPAGKALYREIRGMLEEKAAAASSSRNGARLTKPLSLLMATVPHHSVNSPLVSADLLSTLETHEGHAGPITYLTADQIDDYLYDIDASLGTAPPAPPPQHPAQHDVALRNPNSVYNWLRKNEPKVFLQDNEGSEKSQGKPGSLRGAGKRASIPAPVKPDALEFVEEDGLGYDASLAGPVSAKGKRKREDGDDSTYHPSKGQKLDESGKPRVKRAYNRKKKPEGSEANTPTPKRGKKEKAKQRSPPPAQHPFGGPL</sequence>
<organism evidence="5 6">
    <name type="scientific">Venustampulla echinocandica</name>
    <dbReference type="NCBI Taxonomy" id="2656787"/>
    <lineage>
        <taxon>Eukaryota</taxon>
        <taxon>Fungi</taxon>
        <taxon>Dikarya</taxon>
        <taxon>Ascomycota</taxon>
        <taxon>Pezizomycotina</taxon>
        <taxon>Leotiomycetes</taxon>
        <taxon>Helotiales</taxon>
        <taxon>Pleuroascaceae</taxon>
        <taxon>Venustampulla</taxon>
    </lineage>
</organism>
<feature type="region of interest" description="Disordered" evidence="2">
    <location>
        <begin position="291"/>
        <end position="318"/>
    </location>
</feature>
<dbReference type="RefSeq" id="XP_031870257.1">
    <property type="nucleotide sequence ID" value="XM_032013657.1"/>
</dbReference>
<reference evidence="5 6" key="1">
    <citation type="journal article" date="2018" name="IMA Fungus">
        <title>IMA Genome-F 9: Draft genome sequence of Annulohypoxylon stygium, Aspergillus mulundensis, Berkeleyomyces basicola (syn. Thielaviopsis basicola), Ceratocystis smalleyi, two Cercospora beticola strains, Coleophoma cylindrospora, Fusarium fracticaudum, Phialophora cf. hyalina, and Morchella septimelata.</title>
        <authorList>
            <person name="Wingfield B.D."/>
            <person name="Bills G.F."/>
            <person name="Dong Y."/>
            <person name="Huang W."/>
            <person name="Nel W.J."/>
            <person name="Swalarsk-Parry B.S."/>
            <person name="Vaghefi N."/>
            <person name="Wilken P.M."/>
            <person name="An Z."/>
            <person name="de Beer Z.W."/>
            <person name="De Vos L."/>
            <person name="Chen L."/>
            <person name="Duong T.A."/>
            <person name="Gao Y."/>
            <person name="Hammerbacher A."/>
            <person name="Kikkert J.R."/>
            <person name="Li Y."/>
            <person name="Li H."/>
            <person name="Li K."/>
            <person name="Li Q."/>
            <person name="Liu X."/>
            <person name="Ma X."/>
            <person name="Naidoo K."/>
            <person name="Pethybridge S.J."/>
            <person name="Sun J."/>
            <person name="Steenkamp E.T."/>
            <person name="van der Nest M.A."/>
            <person name="van Wyk S."/>
            <person name="Wingfield M.J."/>
            <person name="Xiong C."/>
            <person name="Yue Q."/>
            <person name="Zhang X."/>
        </authorList>
    </citation>
    <scope>NUCLEOTIDE SEQUENCE [LARGE SCALE GENOMIC DNA]</scope>
    <source>
        <strain evidence="5 6">BP 5553</strain>
    </source>
</reference>
<dbReference type="OrthoDB" id="4095124at2759"/>
<evidence type="ECO:0000313" key="5">
    <source>
        <dbReference type="EMBL" id="RDL37601.1"/>
    </source>
</evidence>
<feature type="compositionally biased region" description="Basic residues" evidence="2">
    <location>
        <begin position="397"/>
        <end position="406"/>
    </location>
</feature>
<evidence type="ECO:0000259" key="4">
    <source>
        <dbReference type="Pfam" id="PF24244"/>
    </source>
</evidence>
<dbReference type="GO" id="GO:0031011">
    <property type="term" value="C:Ino80 complex"/>
    <property type="evidence" value="ECO:0007669"/>
    <property type="project" value="InterPro"/>
</dbReference>
<dbReference type="GO" id="GO:0006338">
    <property type="term" value="P:chromatin remodeling"/>
    <property type="evidence" value="ECO:0007669"/>
    <property type="project" value="InterPro"/>
</dbReference>
<evidence type="ECO:0000259" key="3">
    <source>
        <dbReference type="Pfam" id="PF14612"/>
    </source>
</evidence>
<dbReference type="GeneID" id="43597883"/>
<feature type="compositionally biased region" description="Acidic residues" evidence="2">
    <location>
        <begin position="1"/>
        <end position="10"/>
    </location>
</feature>
<feature type="domain" description="INO80 complex subunit 3-like middle region" evidence="4">
    <location>
        <begin position="199"/>
        <end position="296"/>
    </location>
</feature>
<keyword evidence="1" id="KW-0175">Coiled coil</keyword>
<evidence type="ECO:0008006" key="7">
    <source>
        <dbReference type="Google" id="ProtNLM"/>
    </source>
</evidence>
<dbReference type="InterPro" id="IPR055449">
    <property type="entry name" value="Iec3-like_M"/>
</dbReference>
<feature type="compositionally biased region" description="Basic residues" evidence="2">
    <location>
        <begin position="374"/>
        <end position="385"/>
    </location>
</feature>
<evidence type="ECO:0000256" key="2">
    <source>
        <dbReference type="SAM" id="MobiDB-lite"/>
    </source>
</evidence>
<feature type="domain" description="INO80 complex subunit 3 N-terminal" evidence="3">
    <location>
        <begin position="75"/>
        <end position="141"/>
    </location>
</feature>
<dbReference type="Pfam" id="PF24244">
    <property type="entry name" value="Iec3-like_M"/>
    <property type="match status" value="1"/>
</dbReference>
<evidence type="ECO:0000313" key="6">
    <source>
        <dbReference type="Proteomes" id="UP000254866"/>
    </source>
</evidence>
<dbReference type="STRING" id="2656787.A0A370TQ02"/>
<evidence type="ECO:0000256" key="1">
    <source>
        <dbReference type="SAM" id="Coils"/>
    </source>
</evidence>
<dbReference type="Pfam" id="PF14612">
    <property type="entry name" value="Ino80_Iec3"/>
    <property type="match status" value="1"/>
</dbReference>
<name>A0A370TQ02_9HELO</name>
<dbReference type="Proteomes" id="UP000254866">
    <property type="component" value="Unassembled WGS sequence"/>
</dbReference>
<keyword evidence="6" id="KW-1185">Reference proteome</keyword>
<feature type="region of interest" description="Disordered" evidence="2">
    <location>
        <begin position="334"/>
        <end position="420"/>
    </location>
</feature>
<dbReference type="InterPro" id="IPR032742">
    <property type="entry name" value="Iec3_N"/>
</dbReference>
<gene>
    <name evidence="5" type="ORF">BP5553_05034</name>
</gene>
<comment type="caution">
    <text evidence="5">The sequence shown here is derived from an EMBL/GenBank/DDBJ whole genome shotgun (WGS) entry which is preliminary data.</text>
</comment>